<evidence type="ECO:0008006" key="3">
    <source>
        <dbReference type="Google" id="ProtNLM"/>
    </source>
</evidence>
<dbReference type="AlphaFoldDB" id="W7DLT9"/>
<reference evidence="1 2" key="1">
    <citation type="submission" date="2012-12" db="EMBL/GenBank/DDBJ databases">
        <title>Novel taxa of Listeriaceae from agricultural environments in the United States.</title>
        <authorList>
            <person name="den Bakker H.C."/>
            <person name="Allred A."/>
            <person name="Warchocki S."/>
            <person name="Wright E.M."/>
            <person name="Burrell A."/>
            <person name="Nightingale K.K."/>
            <person name="Kephart D."/>
            <person name="Wiedmann M."/>
        </authorList>
    </citation>
    <scope>NUCLEOTIDE SEQUENCE [LARGE SCALE GENOMIC DNA]</scope>
    <source>
        <strain evidence="1 2">FSL S10-1203</strain>
    </source>
</reference>
<accession>W7DLT9</accession>
<sequence length="60" mass="7157">MYDDGKYILLKFPKLDYETEYKKKGNGEYDLPTSDEREYMRSDAKLVYAEKNGKPQKINK</sequence>
<evidence type="ECO:0000313" key="1">
    <source>
        <dbReference type="EMBL" id="EUJ48661.1"/>
    </source>
</evidence>
<gene>
    <name evidence="1" type="ORF">MCOL2_16967</name>
</gene>
<dbReference type="PATRIC" id="fig|1265822.4.peg.3447"/>
<dbReference type="Proteomes" id="UP000019241">
    <property type="component" value="Unassembled WGS sequence"/>
</dbReference>
<proteinExistence type="predicted"/>
<organism evidence="1 2">
    <name type="scientific">Listeria fleischmannii FSL S10-1203</name>
    <dbReference type="NCBI Taxonomy" id="1265822"/>
    <lineage>
        <taxon>Bacteria</taxon>
        <taxon>Bacillati</taxon>
        <taxon>Bacillota</taxon>
        <taxon>Bacilli</taxon>
        <taxon>Bacillales</taxon>
        <taxon>Listeriaceae</taxon>
        <taxon>Listeria</taxon>
    </lineage>
</organism>
<comment type="caution">
    <text evidence="1">The sequence shown here is derived from an EMBL/GenBank/DDBJ whole genome shotgun (WGS) entry which is preliminary data.</text>
</comment>
<protein>
    <recommendedName>
        <fullName evidence="3">Lipoprotein</fullName>
    </recommendedName>
</protein>
<evidence type="ECO:0000313" key="2">
    <source>
        <dbReference type="Proteomes" id="UP000019241"/>
    </source>
</evidence>
<name>W7DLT9_9LIST</name>
<dbReference type="EMBL" id="AODM01000058">
    <property type="protein sequence ID" value="EUJ48661.1"/>
    <property type="molecule type" value="Genomic_DNA"/>
</dbReference>